<dbReference type="GO" id="GO:0032993">
    <property type="term" value="C:protein-DNA complex"/>
    <property type="evidence" value="ECO:0007669"/>
    <property type="project" value="TreeGrafter"/>
</dbReference>
<dbReference type="SMART" id="SM00448">
    <property type="entry name" value="REC"/>
    <property type="match status" value="1"/>
</dbReference>
<sequence>MRVLIVEDDRHMAAYLVRALRESGRVADHAADGATGLAMAREGIYDAIVLDRMLPALDGLAVVRALRSEGLRLPVLMFSALGAVQHRVEGLEAGCDDYLAKPYAFVEVLARLDRLVARSEPREPSLRLAVADLALDVGSRGVVRAGQRIELSASEFLLLERLMRHAGQVVSRATLLESAWDYDFEPPDHLIDRHMHRLRRKVDGGHAHALIQSVRGVGYQIAPPGPGNPGQVSAIGPPQPDPSKPCQPKK</sequence>
<dbReference type="PANTHER" id="PTHR48111:SF76">
    <property type="entry name" value="TWO-COMPONENT RESPONSE REGULATOR"/>
    <property type="match status" value="1"/>
</dbReference>
<evidence type="ECO:0000313" key="11">
    <source>
        <dbReference type="EMBL" id="RAR84945.1"/>
    </source>
</evidence>
<evidence type="ECO:0000256" key="4">
    <source>
        <dbReference type="ARBA" id="ARBA00023125"/>
    </source>
</evidence>
<proteinExistence type="predicted"/>
<dbReference type="OrthoDB" id="9802426at2"/>
<evidence type="ECO:0000259" key="9">
    <source>
        <dbReference type="PROSITE" id="PS50110"/>
    </source>
</evidence>
<keyword evidence="2" id="KW-0902">Two-component regulatory system</keyword>
<evidence type="ECO:0000256" key="6">
    <source>
        <dbReference type="PROSITE-ProRule" id="PRU00169"/>
    </source>
</evidence>
<dbReference type="AlphaFoldDB" id="A0A328ZHX9"/>
<evidence type="ECO:0000313" key="12">
    <source>
        <dbReference type="Proteomes" id="UP000248856"/>
    </source>
</evidence>
<dbReference type="GO" id="GO:0005829">
    <property type="term" value="C:cytosol"/>
    <property type="evidence" value="ECO:0007669"/>
    <property type="project" value="TreeGrafter"/>
</dbReference>
<organism evidence="11 12">
    <name type="scientific">Paracidovorax anthurii</name>
    <dbReference type="NCBI Taxonomy" id="78229"/>
    <lineage>
        <taxon>Bacteria</taxon>
        <taxon>Pseudomonadati</taxon>
        <taxon>Pseudomonadota</taxon>
        <taxon>Betaproteobacteria</taxon>
        <taxon>Burkholderiales</taxon>
        <taxon>Comamonadaceae</taxon>
        <taxon>Paracidovorax</taxon>
    </lineage>
</organism>
<protein>
    <submittedName>
        <fullName evidence="11">Winged helix family two component transcriptional regulator</fullName>
    </submittedName>
</protein>
<dbReference type="RefSeq" id="WP_111876376.1">
    <property type="nucleotide sequence ID" value="NZ_CBCSGC010000036.1"/>
</dbReference>
<comment type="caution">
    <text evidence="11">The sequence shown here is derived from an EMBL/GenBank/DDBJ whole genome shotgun (WGS) entry which is preliminary data.</text>
</comment>
<evidence type="ECO:0000256" key="7">
    <source>
        <dbReference type="PROSITE-ProRule" id="PRU01091"/>
    </source>
</evidence>
<dbReference type="EMBL" id="QLTA01000008">
    <property type="protein sequence ID" value="RAR84945.1"/>
    <property type="molecule type" value="Genomic_DNA"/>
</dbReference>
<dbReference type="InterPro" id="IPR001867">
    <property type="entry name" value="OmpR/PhoB-type_DNA-bd"/>
</dbReference>
<evidence type="ECO:0000256" key="5">
    <source>
        <dbReference type="ARBA" id="ARBA00023163"/>
    </source>
</evidence>
<dbReference type="GO" id="GO:0000156">
    <property type="term" value="F:phosphorelay response regulator activity"/>
    <property type="evidence" value="ECO:0007669"/>
    <property type="project" value="TreeGrafter"/>
</dbReference>
<feature type="domain" description="OmpR/PhoB-type" evidence="10">
    <location>
        <begin position="125"/>
        <end position="223"/>
    </location>
</feature>
<evidence type="ECO:0000256" key="1">
    <source>
        <dbReference type="ARBA" id="ARBA00022553"/>
    </source>
</evidence>
<evidence type="ECO:0000256" key="8">
    <source>
        <dbReference type="SAM" id="MobiDB-lite"/>
    </source>
</evidence>
<evidence type="ECO:0000259" key="10">
    <source>
        <dbReference type="PROSITE" id="PS51755"/>
    </source>
</evidence>
<keyword evidence="4 7" id="KW-0238">DNA-binding</keyword>
<dbReference type="GO" id="GO:0006355">
    <property type="term" value="P:regulation of DNA-templated transcription"/>
    <property type="evidence" value="ECO:0007669"/>
    <property type="project" value="InterPro"/>
</dbReference>
<dbReference type="PROSITE" id="PS51755">
    <property type="entry name" value="OMPR_PHOB"/>
    <property type="match status" value="1"/>
</dbReference>
<keyword evidence="1 6" id="KW-0597">Phosphoprotein</keyword>
<keyword evidence="12" id="KW-1185">Reference proteome</keyword>
<dbReference type="CDD" id="cd00383">
    <property type="entry name" value="trans_reg_C"/>
    <property type="match status" value="1"/>
</dbReference>
<feature type="DNA-binding region" description="OmpR/PhoB-type" evidence="7">
    <location>
        <begin position="125"/>
        <end position="223"/>
    </location>
</feature>
<gene>
    <name evidence="11" type="ORF">AX018_100835</name>
</gene>
<keyword evidence="3" id="KW-0805">Transcription regulation</keyword>
<dbReference type="GO" id="GO:0000976">
    <property type="term" value="F:transcription cis-regulatory region binding"/>
    <property type="evidence" value="ECO:0007669"/>
    <property type="project" value="TreeGrafter"/>
</dbReference>
<feature type="region of interest" description="Disordered" evidence="8">
    <location>
        <begin position="218"/>
        <end position="250"/>
    </location>
</feature>
<feature type="modified residue" description="4-aspartylphosphate" evidence="6">
    <location>
        <position position="51"/>
    </location>
</feature>
<dbReference type="SMART" id="SM00862">
    <property type="entry name" value="Trans_reg_C"/>
    <property type="match status" value="1"/>
</dbReference>
<dbReference type="SUPFAM" id="SSF52172">
    <property type="entry name" value="CheY-like"/>
    <property type="match status" value="1"/>
</dbReference>
<dbReference type="PROSITE" id="PS50110">
    <property type="entry name" value="RESPONSE_REGULATORY"/>
    <property type="match status" value="1"/>
</dbReference>
<dbReference type="Proteomes" id="UP000248856">
    <property type="component" value="Unassembled WGS sequence"/>
</dbReference>
<dbReference type="InterPro" id="IPR001789">
    <property type="entry name" value="Sig_transdc_resp-reg_receiver"/>
</dbReference>
<evidence type="ECO:0000256" key="3">
    <source>
        <dbReference type="ARBA" id="ARBA00023015"/>
    </source>
</evidence>
<dbReference type="CDD" id="cd19935">
    <property type="entry name" value="REC_OmpR_CusR-like"/>
    <property type="match status" value="1"/>
</dbReference>
<feature type="domain" description="Response regulatory" evidence="9">
    <location>
        <begin position="2"/>
        <end position="116"/>
    </location>
</feature>
<dbReference type="Gene3D" id="3.40.50.2300">
    <property type="match status" value="1"/>
</dbReference>
<dbReference type="Pfam" id="PF00072">
    <property type="entry name" value="Response_reg"/>
    <property type="match status" value="1"/>
</dbReference>
<dbReference type="InterPro" id="IPR036388">
    <property type="entry name" value="WH-like_DNA-bd_sf"/>
</dbReference>
<evidence type="ECO:0000256" key="2">
    <source>
        <dbReference type="ARBA" id="ARBA00023012"/>
    </source>
</evidence>
<name>A0A328ZHX9_9BURK</name>
<keyword evidence="5" id="KW-0804">Transcription</keyword>
<feature type="compositionally biased region" description="Pro residues" evidence="8">
    <location>
        <begin position="237"/>
        <end position="250"/>
    </location>
</feature>
<reference evidence="11 12" key="1">
    <citation type="submission" date="2018-06" db="EMBL/GenBank/DDBJ databases">
        <title>Genomic Encyclopedia of Archaeal and Bacterial Type Strains, Phase II (KMG-II): from individual species to whole genera.</title>
        <authorList>
            <person name="Goeker M."/>
        </authorList>
    </citation>
    <scope>NUCLEOTIDE SEQUENCE [LARGE SCALE GENOMIC DNA]</scope>
    <source>
        <strain evidence="11 12">CFPB 3232</strain>
    </source>
</reference>
<dbReference type="InterPro" id="IPR011006">
    <property type="entry name" value="CheY-like_superfamily"/>
</dbReference>
<dbReference type="PANTHER" id="PTHR48111">
    <property type="entry name" value="REGULATOR OF RPOS"/>
    <property type="match status" value="1"/>
</dbReference>
<dbReference type="Gene3D" id="1.10.10.10">
    <property type="entry name" value="Winged helix-like DNA-binding domain superfamily/Winged helix DNA-binding domain"/>
    <property type="match status" value="1"/>
</dbReference>
<dbReference type="FunFam" id="1.10.10.10:FF:000005">
    <property type="entry name" value="Two-component system response regulator"/>
    <property type="match status" value="1"/>
</dbReference>
<accession>A0A328ZHX9</accession>
<dbReference type="InterPro" id="IPR039420">
    <property type="entry name" value="WalR-like"/>
</dbReference>
<dbReference type="Pfam" id="PF00486">
    <property type="entry name" value="Trans_reg_C"/>
    <property type="match status" value="1"/>
</dbReference>